<dbReference type="InterPro" id="IPR036663">
    <property type="entry name" value="Fumarylacetoacetase_C_sf"/>
</dbReference>
<dbReference type="Pfam" id="PF18288">
    <property type="entry name" value="FAA_hydro_N_2"/>
    <property type="match status" value="1"/>
</dbReference>
<dbReference type="AlphaFoldDB" id="A0A2A5MF38"/>
<dbReference type="Pfam" id="PF01557">
    <property type="entry name" value="FAA_hydrolase"/>
    <property type="match status" value="1"/>
</dbReference>
<dbReference type="Proteomes" id="UP000217648">
    <property type="component" value="Unassembled WGS sequence"/>
</dbReference>
<dbReference type="InterPro" id="IPR011234">
    <property type="entry name" value="Fumarylacetoacetase-like_C"/>
</dbReference>
<dbReference type="GO" id="GO:0016787">
    <property type="term" value="F:hydrolase activity"/>
    <property type="evidence" value="ECO:0007669"/>
    <property type="project" value="UniProtKB-KW"/>
</dbReference>
<protein>
    <submittedName>
        <fullName evidence="1">Fumarylacetoacetate hydrolase</fullName>
    </submittedName>
</protein>
<evidence type="ECO:0000313" key="1">
    <source>
        <dbReference type="EMBL" id="PCM59445.1"/>
    </source>
</evidence>
<dbReference type="SUPFAM" id="SSF56529">
    <property type="entry name" value="FAH"/>
    <property type="match status" value="1"/>
</dbReference>
<dbReference type="EMBL" id="NXHG01000016">
    <property type="protein sequence ID" value="PCM59445.1"/>
    <property type="molecule type" value="Genomic_DNA"/>
</dbReference>
<dbReference type="PANTHER" id="PTHR43211">
    <property type="entry name" value="FUMARYLACETOACETATE HYDROLASE"/>
    <property type="match status" value="1"/>
</dbReference>
<dbReference type="InterPro" id="IPR041072">
    <property type="entry name" value="FAA_hydro_N"/>
</dbReference>
<evidence type="ECO:0000313" key="2">
    <source>
        <dbReference type="Proteomes" id="UP000217648"/>
    </source>
</evidence>
<sequence length="327" mass="35329">MKLATRDNGERDGCLVVVSGDLTLMADAADIAPTLQLALEQAARVWPALQARYQALNARRYPAAQPYDPRRLLAPLPRAWQWLDGSAFLSHGERMQRAFHLPPIAGADQTPLMYQGSGDDFLAPHAGIVCRRVEDGLDFEGEFAVVVDEVPQGCSPQQALSCIRLIVLLNDISLRALAPREMQTGFGFIHAKPASAFAPVALTPDELGQAWQHGRAALTLQVTRNGKPFGCQSGSEMHFHFGELIAHAAQTRRLRAGTVVGSGTVSGPDASRGASCIAEVRAIEMLAFGEPRTPFLSPGERVTMEAHAPDGRPLFGVLDQHVVMLTE</sequence>
<dbReference type="PANTHER" id="PTHR43211:SF1">
    <property type="entry name" value="BLL6422 PROTEIN"/>
    <property type="match status" value="1"/>
</dbReference>
<organism evidence="1 2">
    <name type="scientific">Klebsiella quasipneumoniae</name>
    <dbReference type="NCBI Taxonomy" id="1463165"/>
    <lineage>
        <taxon>Bacteria</taxon>
        <taxon>Pseudomonadati</taxon>
        <taxon>Pseudomonadota</taxon>
        <taxon>Gammaproteobacteria</taxon>
        <taxon>Enterobacterales</taxon>
        <taxon>Enterobacteriaceae</taxon>
        <taxon>Klebsiella/Raoultella group</taxon>
        <taxon>Klebsiella</taxon>
        <taxon>Klebsiella pneumoniae complex</taxon>
    </lineage>
</organism>
<reference evidence="1 2" key="1">
    <citation type="submission" date="2017-09" db="EMBL/GenBank/DDBJ databases">
        <title>Mdr eskape-Ghana.</title>
        <authorList>
            <person name="Agyepong N."/>
            <person name="Janice J."/>
            <person name="Samuelsen O."/>
            <person name="Owusu-Ofori A."/>
            <person name="Sundsfjord A."/>
            <person name="Essack S."/>
            <person name="Pedersen T."/>
        </authorList>
    </citation>
    <scope>NUCLEOTIDE SEQUENCE [LARGE SCALE GENOMIC DNA]</scope>
    <source>
        <strain evidence="1 2">46</strain>
    </source>
</reference>
<accession>A0A2A5MF38</accession>
<name>A0A2A5MF38_9ENTR</name>
<comment type="caution">
    <text evidence="1">The sequence shown here is derived from an EMBL/GenBank/DDBJ whole genome shotgun (WGS) entry which is preliminary data.</text>
</comment>
<keyword evidence="1" id="KW-0378">Hydrolase</keyword>
<dbReference type="Gene3D" id="3.90.850.10">
    <property type="entry name" value="Fumarylacetoacetase-like, C-terminal domain"/>
    <property type="match status" value="1"/>
</dbReference>
<proteinExistence type="predicted"/>
<dbReference type="RefSeq" id="WP_048325418.1">
    <property type="nucleotide sequence ID" value="NZ_AP021950.1"/>
</dbReference>
<gene>
    <name evidence="1" type="ORF">CP911_22205</name>
</gene>